<evidence type="ECO:0000313" key="11">
    <source>
        <dbReference type="EMBL" id="SFD86815.1"/>
    </source>
</evidence>
<accession>A0A1I1VVF1</accession>
<feature type="transmembrane region" description="Helical" evidence="8">
    <location>
        <begin position="176"/>
        <end position="197"/>
    </location>
</feature>
<dbReference type="InterPro" id="IPR032807">
    <property type="entry name" value="GNVR"/>
</dbReference>
<feature type="region of interest" description="Disordered" evidence="7">
    <location>
        <begin position="229"/>
        <end position="257"/>
    </location>
</feature>
<comment type="similarity">
    <text evidence="2">Belongs to the CpsC/CapA family.</text>
</comment>
<dbReference type="Proteomes" id="UP000199474">
    <property type="component" value="Unassembled WGS sequence"/>
</dbReference>
<keyword evidence="3" id="KW-1003">Cell membrane</keyword>
<feature type="domain" description="Polysaccharide chain length determinant N-terminal" evidence="9">
    <location>
        <begin position="3"/>
        <end position="95"/>
    </location>
</feature>
<organism evidence="11 12">
    <name type="scientific">Lentibacillus persicus</name>
    <dbReference type="NCBI Taxonomy" id="640948"/>
    <lineage>
        <taxon>Bacteria</taxon>
        <taxon>Bacillati</taxon>
        <taxon>Bacillota</taxon>
        <taxon>Bacilli</taxon>
        <taxon>Bacillales</taxon>
        <taxon>Bacillaceae</taxon>
        <taxon>Lentibacillus</taxon>
    </lineage>
</organism>
<evidence type="ECO:0000256" key="3">
    <source>
        <dbReference type="ARBA" id="ARBA00022475"/>
    </source>
</evidence>
<gene>
    <name evidence="11" type="ORF">SAMN05216238_10537</name>
</gene>
<feature type="domain" description="Tyrosine-protein kinase G-rich" evidence="10">
    <location>
        <begin position="145"/>
        <end position="196"/>
    </location>
</feature>
<dbReference type="AlphaFoldDB" id="A0A1I1VVF1"/>
<sequence>MEETISLKEIFEVLKKRLLLIITFIVGAALVSALITYYLLTPQYESKSQFIVNQSQEQTQESQFTRNDVQTSVELINTYNVIITSPVILEDVAGELNADYSVTQLSEKLSVQSAENSQVVTVTATDPDPATARDIANTTVATFQEKIPDIMNVDNVSVLSEAELSANPSPVSPQPMLNIAIAIVLGGMLGVGLAFLLEYLDNTVTTESDITDKLGVPVLGVISHVDDSDIRSGDMQQQMTRRKRGGYSGTQTQKESI</sequence>
<feature type="transmembrane region" description="Helical" evidence="8">
    <location>
        <begin position="18"/>
        <end position="40"/>
    </location>
</feature>
<dbReference type="InterPro" id="IPR050445">
    <property type="entry name" value="Bact_polysacc_biosynth/exp"/>
</dbReference>
<evidence type="ECO:0000259" key="9">
    <source>
        <dbReference type="Pfam" id="PF02706"/>
    </source>
</evidence>
<comment type="subcellular location">
    <subcellularLocation>
        <location evidence="1">Cell membrane</location>
        <topology evidence="1">Multi-pass membrane protein</topology>
    </subcellularLocation>
</comment>
<protein>
    <submittedName>
        <fullName evidence="11">Capsular polysaccharide biosynthesis protein</fullName>
    </submittedName>
</protein>
<reference evidence="12" key="1">
    <citation type="submission" date="2016-10" db="EMBL/GenBank/DDBJ databases">
        <authorList>
            <person name="Varghese N."/>
            <person name="Submissions S."/>
        </authorList>
    </citation>
    <scope>NUCLEOTIDE SEQUENCE [LARGE SCALE GENOMIC DNA]</scope>
    <source>
        <strain evidence="12">DSM 22530</strain>
    </source>
</reference>
<evidence type="ECO:0000256" key="5">
    <source>
        <dbReference type="ARBA" id="ARBA00022989"/>
    </source>
</evidence>
<evidence type="ECO:0000256" key="7">
    <source>
        <dbReference type="SAM" id="MobiDB-lite"/>
    </source>
</evidence>
<dbReference type="Pfam" id="PF02706">
    <property type="entry name" value="Wzz"/>
    <property type="match status" value="1"/>
</dbReference>
<evidence type="ECO:0000256" key="2">
    <source>
        <dbReference type="ARBA" id="ARBA00006683"/>
    </source>
</evidence>
<dbReference type="PANTHER" id="PTHR32309">
    <property type="entry name" value="TYROSINE-PROTEIN KINASE"/>
    <property type="match status" value="1"/>
</dbReference>
<dbReference type="PANTHER" id="PTHR32309:SF13">
    <property type="entry name" value="FERRIC ENTEROBACTIN TRANSPORT PROTEIN FEPE"/>
    <property type="match status" value="1"/>
</dbReference>
<dbReference type="Pfam" id="PF13807">
    <property type="entry name" value="GNVR"/>
    <property type="match status" value="1"/>
</dbReference>
<keyword evidence="4 8" id="KW-0812">Transmembrane</keyword>
<keyword evidence="6 8" id="KW-0472">Membrane</keyword>
<dbReference type="STRING" id="640948.SAMN05216238_10537"/>
<evidence type="ECO:0000256" key="4">
    <source>
        <dbReference type="ARBA" id="ARBA00022692"/>
    </source>
</evidence>
<evidence type="ECO:0000259" key="10">
    <source>
        <dbReference type="Pfam" id="PF13807"/>
    </source>
</evidence>
<dbReference type="InterPro" id="IPR003856">
    <property type="entry name" value="LPS_length_determ_N"/>
</dbReference>
<dbReference type="OrthoDB" id="2360475at2"/>
<keyword evidence="12" id="KW-1185">Reference proteome</keyword>
<dbReference type="EMBL" id="FOMR01000005">
    <property type="protein sequence ID" value="SFD86815.1"/>
    <property type="molecule type" value="Genomic_DNA"/>
</dbReference>
<dbReference type="GO" id="GO:0004713">
    <property type="term" value="F:protein tyrosine kinase activity"/>
    <property type="evidence" value="ECO:0007669"/>
    <property type="project" value="TreeGrafter"/>
</dbReference>
<evidence type="ECO:0000313" key="12">
    <source>
        <dbReference type="Proteomes" id="UP000199474"/>
    </source>
</evidence>
<dbReference type="RefSeq" id="WP_090084087.1">
    <property type="nucleotide sequence ID" value="NZ_FOMR01000005.1"/>
</dbReference>
<evidence type="ECO:0000256" key="1">
    <source>
        <dbReference type="ARBA" id="ARBA00004651"/>
    </source>
</evidence>
<keyword evidence="5 8" id="KW-1133">Transmembrane helix</keyword>
<name>A0A1I1VVF1_9BACI</name>
<dbReference type="GO" id="GO:0005886">
    <property type="term" value="C:plasma membrane"/>
    <property type="evidence" value="ECO:0007669"/>
    <property type="project" value="UniProtKB-SubCell"/>
</dbReference>
<evidence type="ECO:0000256" key="8">
    <source>
        <dbReference type="SAM" id="Phobius"/>
    </source>
</evidence>
<evidence type="ECO:0000256" key="6">
    <source>
        <dbReference type="ARBA" id="ARBA00023136"/>
    </source>
</evidence>
<proteinExistence type="inferred from homology"/>